<dbReference type="FunFam" id="3.40.50.720:FF:000125">
    <property type="entry name" value="tRNA threonylcarbamoyladenosine dehydratase 2-like"/>
    <property type="match status" value="1"/>
</dbReference>
<evidence type="ECO:0000256" key="6">
    <source>
        <dbReference type="ARBA" id="ARBA00022741"/>
    </source>
</evidence>
<keyword evidence="4 15" id="KW-0436">Ligase</keyword>
<keyword evidence="7" id="KW-1000">Mitochondrion outer membrane</keyword>
<evidence type="ECO:0000256" key="7">
    <source>
        <dbReference type="ARBA" id="ARBA00022787"/>
    </source>
</evidence>
<feature type="transmembrane region" description="Helical" evidence="13">
    <location>
        <begin position="20"/>
        <end position="40"/>
    </location>
</feature>
<proteinExistence type="inferred from homology"/>
<evidence type="ECO:0000256" key="8">
    <source>
        <dbReference type="ARBA" id="ARBA00022840"/>
    </source>
</evidence>
<evidence type="ECO:0000256" key="12">
    <source>
        <dbReference type="ARBA" id="ARBA00060084"/>
    </source>
</evidence>
<feature type="transmembrane region" description="Helical" evidence="13">
    <location>
        <begin position="139"/>
        <end position="157"/>
    </location>
</feature>
<keyword evidence="11 13" id="KW-0472">Membrane</keyword>
<dbReference type="GO" id="GO:0005741">
    <property type="term" value="C:mitochondrial outer membrane"/>
    <property type="evidence" value="ECO:0007669"/>
    <property type="project" value="UniProtKB-SubCell"/>
</dbReference>
<dbReference type="PANTHER" id="PTHR43267:SF2">
    <property type="entry name" value="TRNA THREONYLCARBAMOYLADENOSINE DEHYDRATASE 1-RELATED"/>
    <property type="match status" value="1"/>
</dbReference>
<keyword evidence="9 13" id="KW-1133">Transmembrane helix</keyword>
<keyword evidence="10" id="KW-0496">Mitochondrion</keyword>
<evidence type="ECO:0000313" key="15">
    <source>
        <dbReference type="EMBL" id="CDZ96807.1"/>
    </source>
</evidence>
<accession>A0A0F7SIN1</accession>
<dbReference type="GO" id="GO:0061504">
    <property type="term" value="P:cyclic threonylcarbamoyladenosine biosynthetic process"/>
    <property type="evidence" value="ECO:0007669"/>
    <property type="project" value="TreeGrafter"/>
</dbReference>
<name>A0A0F7SIN1_PHARH</name>
<keyword evidence="5 13" id="KW-0812">Transmembrane</keyword>
<organism evidence="15">
    <name type="scientific">Phaffia rhodozyma</name>
    <name type="common">Yeast</name>
    <name type="synonym">Xanthophyllomyces dendrorhous</name>
    <dbReference type="NCBI Taxonomy" id="264483"/>
    <lineage>
        <taxon>Eukaryota</taxon>
        <taxon>Fungi</taxon>
        <taxon>Dikarya</taxon>
        <taxon>Basidiomycota</taxon>
        <taxon>Agaricomycotina</taxon>
        <taxon>Tremellomycetes</taxon>
        <taxon>Cystofilobasidiales</taxon>
        <taxon>Mrakiaceae</taxon>
        <taxon>Phaffia</taxon>
    </lineage>
</organism>
<dbReference type="EMBL" id="LN483167">
    <property type="protein sequence ID" value="CDZ96807.1"/>
    <property type="molecule type" value="Genomic_DNA"/>
</dbReference>
<sequence length="515" mass="56643">MPSFPAIPALPSSLTSSKQALIATTAAVSVATTALSIYTVQALRRSSRREALRKDVKRAVGQQDLNNLWDESDPAVGPGAGQLDEMDKEVRRIVKERERQGDKSGGKKTQFSEELIREQLARNYVFLGDEAMVKVRNSYVVIVGCGGVGSWAALMLLRSGVSKIMLVDFDLTTLSSLNRHACATLADVGTPKVQTTKKFLEKVAPWATIEAKVALWRDGPEGAALLEGADWVIDAIDNITTKSQLLVHCKTNGIKVFSSMGAGAKSDPTRVQIADISNTTEDPLARSIRRNLRLGGVASGIPVVFSTEVPAEVKLLPLPEDEFKKGNVKELGAFDDFRVRILPVLGPLPAIFGLTIATYVLQDLAGKPILQSMENKNRKKIYSKLYNDLTIRESKFLGIPEGHRIPLDFTSISLIYEELHQCGRSVLPSPISSPFLPLIAHPVCQRPALVRWDLGRPLSVDNCVLMEVKEADRHQHEFTAGRTLEEVYGEDVVKGVEALRKESRRILSWMESRAD</sequence>
<dbReference type="PANTHER" id="PTHR43267">
    <property type="entry name" value="TRNA THREONYLCARBAMOYLADENOSINE DEHYDRATASE"/>
    <property type="match status" value="1"/>
</dbReference>
<comment type="function">
    <text evidence="12">Catalyzes the ATP-dependent dehydration of threonylcarbamoyladenosine at position 37 (t(6)A37) to form cyclic t(6)A37 (ct(6)A37) in tRNAs that read codons beginning with adenine.</text>
</comment>
<evidence type="ECO:0000256" key="5">
    <source>
        <dbReference type="ARBA" id="ARBA00022692"/>
    </source>
</evidence>
<comment type="subcellular location">
    <subcellularLocation>
        <location evidence="1">Mitochondrion membrane</location>
        <topology evidence="1">Multi-pass membrane protein</topology>
    </subcellularLocation>
    <subcellularLocation>
        <location evidence="2">Mitochondrion outer membrane</location>
    </subcellularLocation>
</comment>
<dbReference type="InterPro" id="IPR035985">
    <property type="entry name" value="Ubiquitin-activating_enz"/>
</dbReference>
<evidence type="ECO:0000259" key="14">
    <source>
        <dbReference type="Pfam" id="PF00899"/>
    </source>
</evidence>
<evidence type="ECO:0000256" key="2">
    <source>
        <dbReference type="ARBA" id="ARBA00004294"/>
    </source>
</evidence>
<protein>
    <submittedName>
        <fullName evidence="15">Ubiquitin-protein ligase molybdopterin-converting factor</fullName>
    </submittedName>
</protein>
<dbReference type="CDD" id="cd00755">
    <property type="entry name" value="YgdL_like"/>
    <property type="match status" value="1"/>
</dbReference>
<reference evidence="15" key="1">
    <citation type="submission" date="2014-08" db="EMBL/GenBank/DDBJ databases">
        <authorList>
            <person name="Sharma Rahul"/>
            <person name="Thines Marco"/>
        </authorList>
    </citation>
    <scope>NUCLEOTIDE SEQUENCE</scope>
</reference>
<dbReference type="GO" id="GO:0008641">
    <property type="term" value="F:ubiquitin-like modifier activating enzyme activity"/>
    <property type="evidence" value="ECO:0007669"/>
    <property type="project" value="InterPro"/>
</dbReference>
<dbReference type="GO" id="GO:0061503">
    <property type="term" value="F:tRNA threonylcarbamoyladenosine dehydratase"/>
    <property type="evidence" value="ECO:0007669"/>
    <property type="project" value="TreeGrafter"/>
</dbReference>
<dbReference type="AlphaFoldDB" id="A0A0F7SIN1"/>
<dbReference type="InterPro" id="IPR000594">
    <property type="entry name" value="ThiF_NAD_FAD-bd"/>
</dbReference>
<feature type="domain" description="THIF-type NAD/FAD binding fold" evidence="14">
    <location>
        <begin position="121"/>
        <end position="388"/>
    </location>
</feature>
<dbReference type="GO" id="GO:0005524">
    <property type="term" value="F:ATP binding"/>
    <property type="evidence" value="ECO:0007669"/>
    <property type="project" value="UniProtKB-KW"/>
</dbReference>
<evidence type="ECO:0000256" key="13">
    <source>
        <dbReference type="SAM" id="Phobius"/>
    </source>
</evidence>
<evidence type="ECO:0000256" key="9">
    <source>
        <dbReference type="ARBA" id="ARBA00022989"/>
    </source>
</evidence>
<evidence type="ECO:0000256" key="11">
    <source>
        <dbReference type="ARBA" id="ARBA00023136"/>
    </source>
</evidence>
<comment type="similarity">
    <text evidence="3">Belongs to the HesA/MoeB/ThiF family.</text>
</comment>
<dbReference type="SUPFAM" id="SSF69572">
    <property type="entry name" value="Activating enzymes of the ubiquitin-like proteins"/>
    <property type="match status" value="1"/>
</dbReference>
<evidence type="ECO:0000256" key="10">
    <source>
        <dbReference type="ARBA" id="ARBA00023128"/>
    </source>
</evidence>
<evidence type="ECO:0000256" key="1">
    <source>
        <dbReference type="ARBA" id="ARBA00004225"/>
    </source>
</evidence>
<dbReference type="Gene3D" id="3.40.50.720">
    <property type="entry name" value="NAD(P)-binding Rossmann-like Domain"/>
    <property type="match status" value="1"/>
</dbReference>
<evidence type="ECO:0000256" key="4">
    <source>
        <dbReference type="ARBA" id="ARBA00022598"/>
    </source>
</evidence>
<dbReference type="InterPro" id="IPR045886">
    <property type="entry name" value="ThiF/MoeB/HesA"/>
</dbReference>
<keyword evidence="6" id="KW-0547">Nucleotide-binding</keyword>
<keyword evidence="8" id="KW-0067">ATP-binding</keyword>
<evidence type="ECO:0000256" key="3">
    <source>
        <dbReference type="ARBA" id="ARBA00009919"/>
    </source>
</evidence>
<dbReference type="Pfam" id="PF00899">
    <property type="entry name" value="ThiF"/>
    <property type="match status" value="1"/>
</dbReference>